<sequence>MILLDINQAKGEEAANTLNAKYGKKAVFIKCDVTKDLDVVFKQIIDTYKNIDVLVNNAGVSDENSATRTISINVAAVMEWGVKFWEHMHKDKGGNGGTIINMGSLAGFLVSPFLIYYGTSKFAVLAFTKSLGHEYNYKRSGVRVVAMCPGFTHTTLTTQQLVWDEHLDDYNKLRSVFPWQQSEDVAKAAVEVFEKAPSGTAWVINGGQPICEAPDCAKITVENIEKPETIVL</sequence>
<evidence type="ECO:0000313" key="5">
    <source>
        <dbReference type="Proteomes" id="UP000791440"/>
    </source>
</evidence>
<dbReference type="OrthoDB" id="37659at2759"/>
<evidence type="ECO:0000256" key="2">
    <source>
        <dbReference type="ARBA" id="ARBA00023002"/>
    </source>
</evidence>
<dbReference type="PANTHER" id="PTHR44229">
    <property type="entry name" value="15-HYDROXYPROSTAGLANDIN DEHYDROGENASE [NAD(+)]"/>
    <property type="match status" value="1"/>
</dbReference>
<comment type="caution">
    <text evidence="4">The sequence shown here is derived from an EMBL/GenBank/DDBJ whole genome shotgun (WGS) entry which is preliminary data.</text>
</comment>
<name>A0A921ZQ79_MANSE</name>
<reference evidence="4" key="1">
    <citation type="journal article" date="2016" name="Insect Biochem. Mol. Biol.">
        <title>Multifaceted biological insights from a draft genome sequence of the tobacco hornworm moth, Manduca sexta.</title>
        <authorList>
            <person name="Kanost M.R."/>
            <person name="Arrese E.L."/>
            <person name="Cao X."/>
            <person name="Chen Y.R."/>
            <person name="Chellapilla S."/>
            <person name="Goldsmith M.R."/>
            <person name="Grosse-Wilde E."/>
            <person name="Heckel D.G."/>
            <person name="Herndon N."/>
            <person name="Jiang H."/>
            <person name="Papanicolaou A."/>
            <person name="Qu J."/>
            <person name="Soulages J.L."/>
            <person name="Vogel H."/>
            <person name="Walters J."/>
            <person name="Waterhouse R.M."/>
            <person name="Ahn S.J."/>
            <person name="Almeida F.C."/>
            <person name="An C."/>
            <person name="Aqrawi P."/>
            <person name="Bretschneider A."/>
            <person name="Bryant W.B."/>
            <person name="Bucks S."/>
            <person name="Chao H."/>
            <person name="Chevignon G."/>
            <person name="Christen J.M."/>
            <person name="Clarke D.F."/>
            <person name="Dittmer N.T."/>
            <person name="Ferguson L.C.F."/>
            <person name="Garavelou S."/>
            <person name="Gordon K.H.J."/>
            <person name="Gunaratna R.T."/>
            <person name="Han Y."/>
            <person name="Hauser F."/>
            <person name="He Y."/>
            <person name="Heidel-Fischer H."/>
            <person name="Hirsh A."/>
            <person name="Hu Y."/>
            <person name="Jiang H."/>
            <person name="Kalra D."/>
            <person name="Klinner C."/>
            <person name="Konig C."/>
            <person name="Kovar C."/>
            <person name="Kroll A.R."/>
            <person name="Kuwar S.S."/>
            <person name="Lee S.L."/>
            <person name="Lehman R."/>
            <person name="Li K."/>
            <person name="Li Z."/>
            <person name="Liang H."/>
            <person name="Lovelace S."/>
            <person name="Lu Z."/>
            <person name="Mansfield J.H."/>
            <person name="McCulloch K.J."/>
            <person name="Mathew T."/>
            <person name="Morton B."/>
            <person name="Muzny D.M."/>
            <person name="Neunemann D."/>
            <person name="Ongeri F."/>
            <person name="Pauchet Y."/>
            <person name="Pu L.L."/>
            <person name="Pyrousis I."/>
            <person name="Rao X.J."/>
            <person name="Redding A."/>
            <person name="Roesel C."/>
            <person name="Sanchez-Gracia A."/>
            <person name="Schaack S."/>
            <person name="Shukla A."/>
            <person name="Tetreau G."/>
            <person name="Wang Y."/>
            <person name="Xiong G.H."/>
            <person name="Traut W."/>
            <person name="Walsh T.K."/>
            <person name="Worley K.C."/>
            <person name="Wu D."/>
            <person name="Wu W."/>
            <person name="Wu Y.Q."/>
            <person name="Zhang X."/>
            <person name="Zou Z."/>
            <person name="Zucker H."/>
            <person name="Briscoe A.D."/>
            <person name="Burmester T."/>
            <person name="Clem R.J."/>
            <person name="Feyereisen R."/>
            <person name="Grimmelikhuijzen C.J.P."/>
            <person name="Hamodrakas S.J."/>
            <person name="Hansson B.S."/>
            <person name="Huguet E."/>
            <person name="Jermiin L.S."/>
            <person name="Lan Q."/>
            <person name="Lehman H.K."/>
            <person name="Lorenzen M."/>
            <person name="Merzendorfer H."/>
            <person name="Michalopoulos I."/>
            <person name="Morton D.B."/>
            <person name="Muthukrishnan S."/>
            <person name="Oakeshott J.G."/>
            <person name="Palmer W."/>
            <person name="Park Y."/>
            <person name="Passarelli A.L."/>
            <person name="Rozas J."/>
            <person name="Schwartz L.M."/>
            <person name="Smith W."/>
            <person name="Southgate A."/>
            <person name="Vilcinskas A."/>
            <person name="Vogt R."/>
            <person name="Wang P."/>
            <person name="Werren J."/>
            <person name="Yu X.Q."/>
            <person name="Zhou J.J."/>
            <person name="Brown S.J."/>
            <person name="Scherer S.E."/>
            <person name="Richards S."/>
            <person name="Blissard G.W."/>
        </authorList>
    </citation>
    <scope>NUCLEOTIDE SEQUENCE</scope>
</reference>
<proteinExistence type="inferred from homology"/>
<evidence type="ECO:0000313" key="4">
    <source>
        <dbReference type="EMBL" id="KAG6461819.1"/>
    </source>
</evidence>
<dbReference type="SUPFAM" id="SSF51735">
    <property type="entry name" value="NAD(P)-binding Rossmann-fold domains"/>
    <property type="match status" value="1"/>
</dbReference>
<dbReference type="GO" id="GO:0005737">
    <property type="term" value="C:cytoplasm"/>
    <property type="evidence" value="ECO:0007669"/>
    <property type="project" value="TreeGrafter"/>
</dbReference>
<dbReference type="PRINTS" id="PR00080">
    <property type="entry name" value="SDRFAMILY"/>
</dbReference>
<reference evidence="4" key="2">
    <citation type="submission" date="2020-12" db="EMBL/GenBank/DDBJ databases">
        <authorList>
            <person name="Kanost M."/>
        </authorList>
    </citation>
    <scope>NUCLEOTIDE SEQUENCE</scope>
</reference>
<gene>
    <name evidence="4" type="ORF">O3G_MSEX012871</name>
</gene>
<keyword evidence="2" id="KW-0560">Oxidoreductase</keyword>
<dbReference type="Proteomes" id="UP000791440">
    <property type="component" value="Unassembled WGS sequence"/>
</dbReference>
<dbReference type="PRINTS" id="PR00081">
    <property type="entry name" value="GDHRDH"/>
</dbReference>
<dbReference type="Pfam" id="PF00106">
    <property type="entry name" value="adh_short"/>
    <property type="match status" value="1"/>
</dbReference>
<evidence type="ECO:0008006" key="6">
    <source>
        <dbReference type="Google" id="ProtNLM"/>
    </source>
</evidence>
<organism evidence="4 5">
    <name type="scientific">Manduca sexta</name>
    <name type="common">Tobacco hawkmoth</name>
    <name type="synonym">Tobacco hornworm</name>
    <dbReference type="NCBI Taxonomy" id="7130"/>
    <lineage>
        <taxon>Eukaryota</taxon>
        <taxon>Metazoa</taxon>
        <taxon>Ecdysozoa</taxon>
        <taxon>Arthropoda</taxon>
        <taxon>Hexapoda</taxon>
        <taxon>Insecta</taxon>
        <taxon>Pterygota</taxon>
        <taxon>Neoptera</taxon>
        <taxon>Endopterygota</taxon>
        <taxon>Lepidoptera</taxon>
        <taxon>Glossata</taxon>
        <taxon>Ditrysia</taxon>
        <taxon>Bombycoidea</taxon>
        <taxon>Sphingidae</taxon>
        <taxon>Sphinginae</taxon>
        <taxon>Sphingini</taxon>
        <taxon>Manduca</taxon>
    </lineage>
</organism>
<dbReference type="EMBL" id="JH668780">
    <property type="protein sequence ID" value="KAG6461819.1"/>
    <property type="molecule type" value="Genomic_DNA"/>
</dbReference>
<dbReference type="GO" id="GO:0016616">
    <property type="term" value="F:oxidoreductase activity, acting on the CH-OH group of donors, NAD or NADP as acceptor"/>
    <property type="evidence" value="ECO:0007669"/>
    <property type="project" value="TreeGrafter"/>
</dbReference>
<evidence type="ECO:0000256" key="3">
    <source>
        <dbReference type="RuleBase" id="RU000363"/>
    </source>
</evidence>
<evidence type="ECO:0000256" key="1">
    <source>
        <dbReference type="ARBA" id="ARBA00006484"/>
    </source>
</evidence>
<dbReference type="PROSITE" id="PS00061">
    <property type="entry name" value="ADH_SHORT"/>
    <property type="match status" value="1"/>
</dbReference>
<protein>
    <recommendedName>
        <fullName evidence="6">Alcohol dehydrogenase</fullName>
    </recommendedName>
</protein>
<keyword evidence="5" id="KW-1185">Reference proteome</keyword>
<dbReference type="Gene3D" id="3.40.50.720">
    <property type="entry name" value="NAD(P)-binding Rossmann-like Domain"/>
    <property type="match status" value="1"/>
</dbReference>
<dbReference type="InterPro" id="IPR020904">
    <property type="entry name" value="Sc_DH/Rdtase_CS"/>
</dbReference>
<dbReference type="InterPro" id="IPR036291">
    <property type="entry name" value="NAD(P)-bd_dom_sf"/>
</dbReference>
<dbReference type="AlphaFoldDB" id="A0A921ZQ79"/>
<dbReference type="PANTHER" id="PTHR44229:SF8">
    <property type="entry name" value="ALCOHOL DEHYDROGENASE-RELATED"/>
    <property type="match status" value="1"/>
</dbReference>
<accession>A0A921ZQ79</accession>
<comment type="similarity">
    <text evidence="1 3">Belongs to the short-chain dehydrogenases/reductases (SDR) family.</text>
</comment>
<dbReference type="InterPro" id="IPR002347">
    <property type="entry name" value="SDR_fam"/>
</dbReference>